<evidence type="ECO:0000313" key="3">
    <source>
        <dbReference type="Proteomes" id="UP000314294"/>
    </source>
</evidence>
<reference evidence="2 3" key="1">
    <citation type="submission" date="2019-03" db="EMBL/GenBank/DDBJ databases">
        <title>First draft genome of Liparis tanakae, snailfish: a comprehensive survey of snailfish specific genes.</title>
        <authorList>
            <person name="Kim W."/>
            <person name="Song I."/>
            <person name="Jeong J.-H."/>
            <person name="Kim D."/>
            <person name="Kim S."/>
            <person name="Ryu S."/>
            <person name="Song J.Y."/>
            <person name="Lee S.K."/>
        </authorList>
    </citation>
    <scope>NUCLEOTIDE SEQUENCE [LARGE SCALE GENOMIC DNA]</scope>
    <source>
        <tissue evidence="2">Muscle</tissue>
    </source>
</reference>
<dbReference type="EMBL" id="SRLO01001527">
    <property type="protein sequence ID" value="TNN37146.1"/>
    <property type="molecule type" value="Genomic_DNA"/>
</dbReference>
<gene>
    <name evidence="2" type="ORF">EYF80_052690</name>
</gene>
<protein>
    <submittedName>
        <fullName evidence="2">Uncharacterized protein</fullName>
    </submittedName>
</protein>
<proteinExistence type="predicted"/>
<organism evidence="2 3">
    <name type="scientific">Liparis tanakae</name>
    <name type="common">Tanaka's snailfish</name>
    <dbReference type="NCBI Taxonomy" id="230148"/>
    <lineage>
        <taxon>Eukaryota</taxon>
        <taxon>Metazoa</taxon>
        <taxon>Chordata</taxon>
        <taxon>Craniata</taxon>
        <taxon>Vertebrata</taxon>
        <taxon>Euteleostomi</taxon>
        <taxon>Actinopterygii</taxon>
        <taxon>Neopterygii</taxon>
        <taxon>Teleostei</taxon>
        <taxon>Neoteleostei</taxon>
        <taxon>Acanthomorphata</taxon>
        <taxon>Eupercaria</taxon>
        <taxon>Perciformes</taxon>
        <taxon>Cottioidei</taxon>
        <taxon>Cottales</taxon>
        <taxon>Liparidae</taxon>
        <taxon>Liparis</taxon>
    </lineage>
</organism>
<feature type="compositionally biased region" description="Pro residues" evidence="1">
    <location>
        <begin position="66"/>
        <end position="87"/>
    </location>
</feature>
<comment type="caution">
    <text evidence="2">The sequence shown here is derived from an EMBL/GenBank/DDBJ whole genome shotgun (WGS) entry which is preliminary data.</text>
</comment>
<dbReference type="AlphaFoldDB" id="A0A4Z2F7B7"/>
<name>A0A4Z2F7B7_9TELE</name>
<sequence length="147" mass="15697">MCCPSREIRGIVVFLRGRFARCPAVFPALGERHESSPVASQVCCSQWTHSRHHSAPYVSYTRAPKPGAPKPGLPEPGVPEPGLPQPSAPKQEWRRGPGGGALEAPALYRTGSVVKNNNNNNNHASAQPPEAHRSAVRWIGSSPVAPG</sequence>
<accession>A0A4Z2F7B7</accession>
<evidence type="ECO:0000313" key="2">
    <source>
        <dbReference type="EMBL" id="TNN37146.1"/>
    </source>
</evidence>
<keyword evidence="3" id="KW-1185">Reference proteome</keyword>
<feature type="region of interest" description="Disordered" evidence="1">
    <location>
        <begin position="50"/>
        <end position="147"/>
    </location>
</feature>
<evidence type="ECO:0000256" key="1">
    <source>
        <dbReference type="SAM" id="MobiDB-lite"/>
    </source>
</evidence>
<dbReference type="Proteomes" id="UP000314294">
    <property type="component" value="Unassembled WGS sequence"/>
</dbReference>